<name>A0A9P4VUV7_9PEZI</name>
<dbReference type="Proteomes" id="UP000799429">
    <property type="component" value="Unassembled WGS sequence"/>
</dbReference>
<protein>
    <submittedName>
        <fullName evidence="1">Uncharacterized protein</fullName>
    </submittedName>
</protein>
<proteinExistence type="predicted"/>
<sequence>MSHLRQIPPLPDNRFNPNQTCPHAYGLARALANNTIGSNPTNPTVPPAALLPSPYPPGEPQTWIHLREEIRKFQEAIAQTDREKLRYFERRSEQLSGEEDDQGVETVRLKHELGVMLDEKVRKSPDLEARFRRFLMHFQKCADPICVLCLDGVKEILIPGDLPELAPQGPS</sequence>
<organism evidence="1 2">
    <name type="scientific">Patellaria atrata CBS 101060</name>
    <dbReference type="NCBI Taxonomy" id="1346257"/>
    <lineage>
        <taxon>Eukaryota</taxon>
        <taxon>Fungi</taxon>
        <taxon>Dikarya</taxon>
        <taxon>Ascomycota</taxon>
        <taxon>Pezizomycotina</taxon>
        <taxon>Dothideomycetes</taxon>
        <taxon>Dothideomycetes incertae sedis</taxon>
        <taxon>Patellariales</taxon>
        <taxon>Patellariaceae</taxon>
        <taxon>Patellaria</taxon>
    </lineage>
</organism>
<dbReference type="AlphaFoldDB" id="A0A9P4VUV7"/>
<evidence type="ECO:0000313" key="1">
    <source>
        <dbReference type="EMBL" id="KAF2842382.1"/>
    </source>
</evidence>
<comment type="caution">
    <text evidence="1">The sequence shown here is derived from an EMBL/GenBank/DDBJ whole genome shotgun (WGS) entry which is preliminary data.</text>
</comment>
<evidence type="ECO:0000313" key="2">
    <source>
        <dbReference type="Proteomes" id="UP000799429"/>
    </source>
</evidence>
<dbReference type="EMBL" id="MU006090">
    <property type="protein sequence ID" value="KAF2842382.1"/>
    <property type="molecule type" value="Genomic_DNA"/>
</dbReference>
<keyword evidence="2" id="KW-1185">Reference proteome</keyword>
<accession>A0A9P4VUV7</accession>
<reference evidence="1" key="1">
    <citation type="journal article" date="2020" name="Stud. Mycol.">
        <title>101 Dothideomycetes genomes: a test case for predicting lifestyles and emergence of pathogens.</title>
        <authorList>
            <person name="Haridas S."/>
            <person name="Albert R."/>
            <person name="Binder M."/>
            <person name="Bloem J."/>
            <person name="Labutti K."/>
            <person name="Salamov A."/>
            <person name="Andreopoulos B."/>
            <person name="Baker S."/>
            <person name="Barry K."/>
            <person name="Bills G."/>
            <person name="Bluhm B."/>
            <person name="Cannon C."/>
            <person name="Castanera R."/>
            <person name="Culley D."/>
            <person name="Daum C."/>
            <person name="Ezra D."/>
            <person name="Gonzalez J."/>
            <person name="Henrissat B."/>
            <person name="Kuo A."/>
            <person name="Liang C."/>
            <person name="Lipzen A."/>
            <person name="Lutzoni F."/>
            <person name="Magnuson J."/>
            <person name="Mondo S."/>
            <person name="Nolan M."/>
            <person name="Ohm R."/>
            <person name="Pangilinan J."/>
            <person name="Park H.-J."/>
            <person name="Ramirez L."/>
            <person name="Alfaro M."/>
            <person name="Sun H."/>
            <person name="Tritt A."/>
            <person name="Yoshinaga Y."/>
            <person name="Zwiers L.-H."/>
            <person name="Turgeon B."/>
            <person name="Goodwin S."/>
            <person name="Spatafora J."/>
            <person name="Crous P."/>
            <person name="Grigoriev I."/>
        </authorList>
    </citation>
    <scope>NUCLEOTIDE SEQUENCE</scope>
    <source>
        <strain evidence="1">CBS 101060</strain>
    </source>
</reference>
<gene>
    <name evidence="1" type="ORF">M501DRAFT_1013726</name>
</gene>